<dbReference type="GO" id="GO:0005576">
    <property type="term" value="C:extracellular region"/>
    <property type="evidence" value="ECO:0007669"/>
    <property type="project" value="UniProtKB-SubCell"/>
</dbReference>
<dbReference type="GO" id="GO:0030154">
    <property type="term" value="P:cell differentiation"/>
    <property type="evidence" value="ECO:0007669"/>
    <property type="project" value="UniProtKB-KW"/>
</dbReference>
<keyword evidence="6" id="KW-0221">Differentiation</keyword>
<dbReference type="PANTHER" id="PTHR15106:SF2">
    <property type="entry name" value="RETINOIC ACID RECEPTOR RESPONDER PROTEIN 2"/>
    <property type="match status" value="1"/>
</dbReference>
<accession>A0A667ZPX6</accession>
<dbReference type="GeneTree" id="ENSGT00400000024709"/>
<dbReference type="GO" id="GO:0006935">
    <property type="term" value="P:chemotaxis"/>
    <property type="evidence" value="ECO:0007669"/>
    <property type="project" value="UniProtKB-KW"/>
</dbReference>
<evidence type="ECO:0000256" key="1">
    <source>
        <dbReference type="ARBA" id="ARBA00004613"/>
    </source>
</evidence>
<feature type="chain" id="PRO_5025424519" description="Retinoic acid receptor responder protein 2" evidence="10">
    <location>
        <begin position="21"/>
        <end position="163"/>
    </location>
</feature>
<dbReference type="GO" id="GO:0006954">
    <property type="term" value="P:inflammatory response"/>
    <property type="evidence" value="ECO:0007669"/>
    <property type="project" value="UniProtKB-KW"/>
</dbReference>
<evidence type="ECO:0000313" key="11">
    <source>
        <dbReference type="Ensembl" id="ENSMMDP00005040723.1"/>
    </source>
</evidence>
<reference evidence="11" key="3">
    <citation type="submission" date="2025-09" db="UniProtKB">
        <authorList>
            <consortium name="Ensembl"/>
        </authorList>
    </citation>
    <scope>IDENTIFICATION</scope>
</reference>
<dbReference type="InterPro" id="IPR029562">
    <property type="entry name" value="Chemerin"/>
</dbReference>
<reference evidence="11" key="2">
    <citation type="submission" date="2025-08" db="UniProtKB">
        <authorList>
            <consortium name="Ensembl"/>
        </authorList>
    </citation>
    <scope>IDENTIFICATION</scope>
</reference>
<evidence type="ECO:0000256" key="3">
    <source>
        <dbReference type="ARBA" id="ARBA00022500"/>
    </source>
</evidence>
<evidence type="ECO:0000313" key="12">
    <source>
        <dbReference type="Proteomes" id="UP000472263"/>
    </source>
</evidence>
<name>A0A667ZPX6_9TELE</name>
<keyword evidence="5 10" id="KW-0732">Signal</keyword>
<dbReference type="InParanoid" id="A0A667ZPX6"/>
<protein>
    <recommendedName>
        <fullName evidence="2">Retinoic acid receptor responder protein 2</fullName>
    </recommendedName>
    <alternativeName>
        <fullName evidence="9">Chemerin</fullName>
    </alternativeName>
</protein>
<organism evidence="11 12">
    <name type="scientific">Myripristis murdjan</name>
    <name type="common">pinecone soldierfish</name>
    <dbReference type="NCBI Taxonomy" id="586833"/>
    <lineage>
        <taxon>Eukaryota</taxon>
        <taxon>Metazoa</taxon>
        <taxon>Chordata</taxon>
        <taxon>Craniata</taxon>
        <taxon>Vertebrata</taxon>
        <taxon>Euteleostomi</taxon>
        <taxon>Actinopterygii</taxon>
        <taxon>Neopterygii</taxon>
        <taxon>Teleostei</taxon>
        <taxon>Neoteleostei</taxon>
        <taxon>Acanthomorphata</taxon>
        <taxon>Holocentriformes</taxon>
        <taxon>Holocentridae</taxon>
        <taxon>Myripristis</taxon>
    </lineage>
</organism>
<dbReference type="Ensembl" id="ENSMMDT00005041557.1">
    <property type="protein sequence ID" value="ENSMMDP00005040723.1"/>
    <property type="gene ID" value="ENSMMDG00005018834.1"/>
</dbReference>
<dbReference type="PANTHER" id="PTHR15106">
    <property type="entry name" value="RETINOIC ACID RECEPTOR RESPONDER PROTEIN 2"/>
    <property type="match status" value="1"/>
</dbReference>
<evidence type="ECO:0000256" key="8">
    <source>
        <dbReference type="ARBA" id="ARBA00023198"/>
    </source>
</evidence>
<dbReference type="Proteomes" id="UP000472263">
    <property type="component" value="Chromosome 20"/>
</dbReference>
<comment type="subcellular location">
    <subcellularLocation>
        <location evidence="1">Secreted</location>
    </subcellularLocation>
</comment>
<dbReference type="Gene3D" id="3.10.450.10">
    <property type="match status" value="1"/>
</dbReference>
<evidence type="ECO:0000256" key="7">
    <source>
        <dbReference type="ARBA" id="ARBA00023157"/>
    </source>
</evidence>
<dbReference type="GO" id="GO:0050994">
    <property type="term" value="P:regulation of lipid catabolic process"/>
    <property type="evidence" value="ECO:0007669"/>
    <property type="project" value="InterPro"/>
</dbReference>
<dbReference type="GO" id="GO:0005102">
    <property type="term" value="F:signaling receptor binding"/>
    <property type="evidence" value="ECO:0007669"/>
    <property type="project" value="InterPro"/>
</dbReference>
<keyword evidence="4" id="KW-0964">Secreted</keyword>
<sequence length="163" mass="18490">MSAVLLCLICAGALLYSAEAQDAYNELPDNYKKGVDLVWKQLSSHAGVQHHFLFYRSVAKTDIESGFGVRYIYHNFHLRPTRCAKGTAETDLQRCPFRSDRPLMDCAVCYKMLADEIENEPKPYVHCIQRPKLTQQMTTARLDHCRKMAYNSGAPTLLAVSTE</sequence>
<feature type="signal peptide" evidence="10">
    <location>
        <begin position="1"/>
        <end position="20"/>
    </location>
</feature>
<dbReference type="SUPFAM" id="SSF54403">
    <property type="entry name" value="Cystatin/monellin"/>
    <property type="match status" value="1"/>
</dbReference>
<keyword evidence="12" id="KW-1185">Reference proteome</keyword>
<proteinExistence type="predicted"/>
<evidence type="ECO:0000256" key="5">
    <source>
        <dbReference type="ARBA" id="ARBA00022729"/>
    </source>
</evidence>
<keyword evidence="3" id="KW-0145">Chemotaxis</keyword>
<keyword evidence="8" id="KW-0395">Inflammatory response</keyword>
<dbReference type="AlphaFoldDB" id="A0A667ZPX6"/>
<evidence type="ECO:0000256" key="9">
    <source>
        <dbReference type="ARBA" id="ARBA00032785"/>
    </source>
</evidence>
<evidence type="ECO:0000256" key="2">
    <source>
        <dbReference type="ARBA" id="ARBA00018808"/>
    </source>
</evidence>
<evidence type="ECO:0000256" key="10">
    <source>
        <dbReference type="SAM" id="SignalP"/>
    </source>
</evidence>
<evidence type="ECO:0000256" key="6">
    <source>
        <dbReference type="ARBA" id="ARBA00022782"/>
    </source>
</evidence>
<dbReference type="InterPro" id="IPR046350">
    <property type="entry name" value="Cystatin_sf"/>
</dbReference>
<evidence type="ECO:0000256" key="4">
    <source>
        <dbReference type="ARBA" id="ARBA00022525"/>
    </source>
</evidence>
<keyword evidence="7" id="KW-1015">Disulfide bond</keyword>
<reference evidence="11" key="1">
    <citation type="submission" date="2019-06" db="EMBL/GenBank/DDBJ databases">
        <authorList>
            <consortium name="Wellcome Sanger Institute Data Sharing"/>
        </authorList>
    </citation>
    <scope>NUCLEOTIDE SEQUENCE [LARGE SCALE GENOMIC DNA]</scope>
</reference>